<accession>A0AA39J2P5</accession>
<reference evidence="1" key="1">
    <citation type="submission" date="2023-06" db="EMBL/GenBank/DDBJ databases">
        <authorList>
            <consortium name="Lawrence Berkeley National Laboratory"/>
            <person name="Ahrendt S."/>
            <person name="Sahu N."/>
            <person name="Indic B."/>
            <person name="Wong-Bajracharya J."/>
            <person name="Merenyi Z."/>
            <person name="Ke H.-M."/>
            <person name="Monk M."/>
            <person name="Kocsube S."/>
            <person name="Drula E."/>
            <person name="Lipzen A."/>
            <person name="Balint B."/>
            <person name="Henrissat B."/>
            <person name="Andreopoulos B."/>
            <person name="Martin F.M."/>
            <person name="Harder C.B."/>
            <person name="Rigling D."/>
            <person name="Ford K.L."/>
            <person name="Foster G.D."/>
            <person name="Pangilinan J."/>
            <person name="Papanicolaou A."/>
            <person name="Barry K."/>
            <person name="LaButti K."/>
            <person name="Viragh M."/>
            <person name="Koriabine M."/>
            <person name="Yan M."/>
            <person name="Riley R."/>
            <person name="Champramary S."/>
            <person name="Plett K.L."/>
            <person name="Tsai I.J."/>
            <person name="Slot J."/>
            <person name="Sipos G."/>
            <person name="Plett J."/>
            <person name="Nagy L.G."/>
            <person name="Grigoriev I.V."/>
        </authorList>
    </citation>
    <scope>NUCLEOTIDE SEQUENCE</scope>
    <source>
        <strain evidence="1">FPL87.14</strain>
    </source>
</reference>
<proteinExistence type="predicted"/>
<dbReference type="AlphaFoldDB" id="A0AA39J2P5"/>
<dbReference type="Proteomes" id="UP001175226">
    <property type="component" value="Unassembled WGS sequence"/>
</dbReference>
<protein>
    <submittedName>
        <fullName evidence="1">Uncharacterized protein</fullName>
    </submittedName>
</protein>
<comment type="caution">
    <text evidence="1">The sequence shown here is derived from an EMBL/GenBank/DDBJ whole genome shotgun (WGS) entry which is preliminary data.</text>
</comment>
<evidence type="ECO:0000313" key="1">
    <source>
        <dbReference type="EMBL" id="KAK0434444.1"/>
    </source>
</evidence>
<evidence type="ECO:0000313" key="2">
    <source>
        <dbReference type="Proteomes" id="UP001175226"/>
    </source>
</evidence>
<name>A0AA39J2P5_9AGAR</name>
<keyword evidence="2" id="KW-1185">Reference proteome</keyword>
<sequence>MLAASPVVTGSLKDDLEGQTPRLLRGLRRRRRRIEEGCTGEREGEGCEEVTLEVGIVLSFCYPHAGSKLFYVHATSANSSRAPSITMYDTDDTVESSRPLSLWDALNEHLLDCVVEEKVEDVHRRACIKLCMSLDLPAFTYQGKEHQNVARNLDSRTPGLSSL</sequence>
<organism evidence="1 2">
    <name type="scientific">Armillaria borealis</name>
    <dbReference type="NCBI Taxonomy" id="47425"/>
    <lineage>
        <taxon>Eukaryota</taxon>
        <taxon>Fungi</taxon>
        <taxon>Dikarya</taxon>
        <taxon>Basidiomycota</taxon>
        <taxon>Agaricomycotina</taxon>
        <taxon>Agaricomycetes</taxon>
        <taxon>Agaricomycetidae</taxon>
        <taxon>Agaricales</taxon>
        <taxon>Marasmiineae</taxon>
        <taxon>Physalacriaceae</taxon>
        <taxon>Armillaria</taxon>
    </lineage>
</organism>
<dbReference type="EMBL" id="JAUEPT010000071">
    <property type="protein sequence ID" value="KAK0434444.1"/>
    <property type="molecule type" value="Genomic_DNA"/>
</dbReference>
<gene>
    <name evidence="1" type="ORF">EV421DRAFT_1909344</name>
</gene>